<feature type="compositionally biased region" description="Low complexity" evidence="1">
    <location>
        <begin position="48"/>
        <end position="63"/>
    </location>
</feature>
<evidence type="ECO:0000313" key="2">
    <source>
        <dbReference type="EMBL" id="EIE83388.1"/>
    </source>
</evidence>
<name>I1C4K8_RHIO9</name>
<dbReference type="RefSeq" id="XP_067518784.1">
    <property type="nucleotide sequence ID" value="XM_067662683.1"/>
</dbReference>
<reference evidence="2 3" key="1">
    <citation type="journal article" date="2009" name="PLoS Genet.">
        <title>Genomic analysis of the basal lineage fungus Rhizopus oryzae reveals a whole-genome duplication.</title>
        <authorList>
            <person name="Ma L.-J."/>
            <person name="Ibrahim A.S."/>
            <person name="Skory C."/>
            <person name="Grabherr M.G."/>
            <person name="Burger G."/>
            <person name="Butler M."/>
            <person name="Elias M."/>
            <person name="Idnurm A."/>
            <person name="Lang B.F."/>
            <person name="Sone T."/>
            <person name="Abe A."/>
            <person name="Calvo S.E."/>
            <person name="Corrochano L.M."/>
            <person name="Engels R."/>
            <person name="Fu J."/>
            <person name="Hansberg W."/>
            <person name="Kim J.-M."/>
            <person name="Kodira C.D."/>
            <person name="Koehrsen M.J."/>
            <person name="Liu B."/>
            <person name="Miranda-Saavedra D."/>
            <person name="O'Leary S."/>
            <person name="Ortiz-Castellanos L."/>
            <person name="Poulter R."/>
            <person name="Rodriguez-Romero J."/>
            <person name="Ruiz-Herrera J."/>
            <person name="Shen Y.-Q."/>
            <person name="Zeng Q."/>
            <person name="Galagan J."/>
            <person name="Birren B.W."/>
            <person name="Cuomo C.A."/>
            <person name="Wickes B.L."/>
        </authorList>
    </citation>
    <scope>NUCLEOTIDE SEQUENCE [LARGE SCALE GENOMIC DNA]</scope>
    <source>
        <strain evidence="3">RA 99-880 / ATCC MYA-4621 / FGSC 9543 / NRRL 43880</strain>
    </source>
</reference>
<accession>I1C4K8</accession>
<dbReference type="InParanoid" id="I1C4K8"/>
<organism evidence="2 3">
    <name type="scientific">Rhizopus delemar (strain RA 99-880 / ATCC MYA-4621 / FGSC 9543 / NRRL 43880)</name>
    <name type="common">Mucormycosis agent</name>
    <name type="synonym">Rhizopus arrhizus var. delemar</name>
    <dbReference type="NCBI Taxonomy" id="246409"/>
    <lineage>
        <taxon>Eukaryota</taxon>
        <taxon>Fungi</taxon>
        <taxon>Fungi incertae sedis</taxon>
        <taxon>Mucoromycota</taxon>
        <taxon>Mucoromycotina</taxon>
        <taxon>Mucoromycetes</taxon>
        <taxon>Mucorales</taxon>
        <taxon>Mucorineae</taxon>
        <taxon>Rhizopodaceae</taxon>
        <taxon>Rhizopus</taxon>
    </lineage>
</organism>
<feature type="region of interest" description="Disordered" evidence="1">
    <location>
        <begin position="1"/>
        <end position="63"/>
    </location>
</feature>
<dbReference type="AlphaFoldDB" id="I1C4K8"/>
<dbReference type="Proteomes" id="UP000009138">
    <property type="component" value="Unassembled WGS sequence"/>
</dbReference>
<dbReference type="VEuPathDB" id="FungiDB:RO3G_08093"/>
<protein>
    <recommendedName>
        <fullName evidence="4">SMP domain-containing protein</fullName>
    </recommendedName>
</protein>
<sequence length="63" mass="7102">MSKKMTKEDSQRIQSSQEKNNRDTGKNSFASRAQRAADKNINADQTRRGSNNNSNNNDANRSN</sequence>
<evidence type="ECO:0000313" key="3">
    <source>
        <dbReference type="Proteomes" id="UP000009138"/>
    </source>
</evidence>
<evidence type="ECO:0008006" key="4">
    <source>
        <dbReference type="Google" id="ProtNLM"/>
    </source>
</evidence>
<keyword evidence="3" id="KW-1185">Reference proteome</keyword>
<evidence type="ECO:0000256" key="1">
    <source>
        <dbReference type="SAM" id="MobiDB-lite"/>
    </source>
</evidence>
<dbReference type="EMBL" id="CH476737">
    <property type="protein sequence ID" value="EIE83388.1"/>
    <property type="molecule type" value="Genomic_DNA"/>
</dbReference>
<dbReference type="GeneID" id="93615064"/>
<dbReference type="OrthoDB" id="5988651at2759"/>
<dbReference type="OMA" id="ANSGQCG"/>
<proteinExistence type="predicted"/>
<feature type="compositionally biased region" description="Basic and acidic residues" evidence="1">
    <location>
        <begin position="1"/>
        <end position="11"/>
    </location>
</feature>
<gene>
    <name evidence="2" type="ORF">RO3G_08093</name>
</gene>